<comment type="caution">
    <text evidence="2">The sequence shown here is derived from an EMBL/GenBank/DDBJ whole genome shotgun (WGS) entry which is preliminary data.</text>
</comment>
<gene>
    <name evidence="2" type="ORF">SLNSH_03865</name>
</gene>
<proteinExistence type="predicted"/>
<feature type="region of interest" description="Disordered" evidence="1">
    <location>
        <begin position="97"/>
        <end position="120"/>
    </location>
</feature>
<dbReference type="EMBL" id="PVZS01000003">
    <property type="protein sequence ID" value="PSC06425.1"/>
    <property type="molecule type" value="Genomic_DNA"/>
</dbReference>
<evidence type="ECO:0000313" key="2">
    <source>
        <dbReference type="EMBL" id="PSC06425.1"/>
    </source>
</evidence>
<accession>A0A2T1HXT8</accession>
<protein>
    <submittedName>
        <fullName evidence="2">Metal-binding protein</fullName>
    </submittedName>
</protein>
<organism evidence="2 3">
    <name type="scientific">Alsobacter soli</name>
    <dbReference type="NCBI Taxonomy" id="2109933"/>
    <lineage>
        <taxon>Bacteria</taxon>
        <taxon>Pseudomonadati</taxon>
        <taxon>Pseudomonadota</taxon>
        <taxon>Alphaproteobacteria</taxon>
        <taxon>Hyphomicrobiales</taxon>
        <taxon>Alsobacteraceae</taxon>
        <taxon>Alsobacter</taxon>
    </lineage>
</organism>
<dbReference type="Pfam" id="PF02620">
    <property type="entry name" value="YceD"/>
    <property type="match status" value="1"/>
</dbReference>
<dbReference type="OrthoDB" id="8443793at2"/>
<dbReference type="AlphaFoldDB" id="A0A2T1HXT8"/>
<dbReference type="Proteomes" id="UP000239772">
    <property type="component" value="Unassembled WGS sequence"/>
</dbReference>
<keyword evidence="3" id="KW-1185">Reference proteome</keyword>
<evidence type="ECO:0000256" key="1">
    <source>
        <dbReference type="SAM" id="MobiDB-lite"/>
    </source>
</evidence>
<reference evidence="3" key="1">
    <citation type="submission" date="2018-03" db="EMBL/GenBank/DDBJ databases">
        <authorList>
            <person name="Sun L."/>
            <person name="Liu H."/>
            <person name="Chen W."/>
            <person name="Huang K."/>
            <person name="Liu W."/>
            <person name="Gao X."/>
        </authorList>
    </citation>
    <scope>NUCLEOTIDE SEQUENCE [LARGE SCALE GENOMIC DNA]</scope>
    <source>
        <strain evidence="3">SH9</strain>
    </source>
</reference>
<feature type="compositionally biased region" description="Basic and acidic residues" evidence="1">
    <location>
        <begin position="148"/>
        <end position="159"/>
    </location>
</feature>
<dbReference type="RefSeq" id="WP_106335339.1">
    <property type="nucleotide sequence ID" value="NZ_PVZS01000003.1"/>
</dbReference>
<feature type="compositionally biased region" description="Basic and acidic residues" evidence="1">
    <location>
        <begin position="101"/>
        <end position="115"/>
    </location>
</feature>
<evidence type="ECO:0000313" key="3">
    <source>
        <dbReference type="Proteomes" id="UP000239772"/>
    </source>
</evidence>
<dbReference type="InterPro" id="IPR003772">
    <property type="entry name" value="YceD"/>
</dbReference>
<name>A0A2T1HXT8_9HYPH</name>
<sequence>MSEHTVPPLLSRMVDVSTIPAGGLQTQVEATPAEREAIAKAYKLNGVDRLEGLFKLTGRGRTVKVTGEVTADIRQTCVVTLEEFPATVAEEVDLEFAEDAPEARTQEGDEERSSELIDAPDPIVNGKIDLGALVAEFLALGLDPYPRKPGVEEFEHQEDNGAEDSPFAALANLNRERDS</sequence>
<feature type="region of interest" description="Disordered" evidence="1">
    <location>
        <begin position="148"/>
        <end position="179"/>
    </location>
</feature>